<dbReference type="GO" id="GO:0003700">
    <property type="term" value="F:DNA-binding transcription factor activity"/>
    <property type="evidence" value="ECO:0007669"/>
    <property type="project" value="InterPro"/>
</dbReference>
<evidence type="ECO:0000259" key="5">
    <source>
        <dbReference type="PROSITE" id="PS50931"/>
    </source>
</evidence>
<dbReference type="InterPro" id="IPR005119">
    <property type="entry name" value="LysR_subst-bd"/>
</dbReference>
<dbReference type="EMBL" id="UWPJ01000032">
    <property type="protein sequence ID" value="VCU71913.1"/>
    <property type="molecule type" value="Genomic_DNA"/>
</dbReference>
<keyword evidence="3" id="KW-0238">DNA-binding</keyword>
<dbReference type="InterPro" id="IPR058163">
    <property type="entry name" value="LysR-type_TF_proteobact-type"/>
</dbReference>
<keyword evidence="2" id="KW-0805">Transcription regulation</keyword>
<sequence length="300" mass="32972">MDLMTHVRTFVAAGRLGSFTETARELGVVPSVVAKRIGQLEEELRTRLFERTTRRVTLTEAGEKFFVKASNLVADFEQLVNSVERDDGQLVGHLRVMAPTTLATQQLAPVFRSFLLEHPRITLEVSLVDRSANPAERGFDIAISGRAATYEGVVDVPLCPVRPLLCAAPSYLASRPPPTNPRDLADHSCLVFSATGTTWRFQGARGVQSVDVTPRLLVDETGTLLDAACAGLGLALLPEYVAGEALLAGSLQNVLPDFSPQENWFKAYVPRRRLSIARVKAMLEWLDAHWAKRQGVLDLK</sequence>
<keyword evidence="7" id="KW-1185">Reference proteome</keyword>
<accession>A0A3P4B6J6</accession>
<evidence type="ECO:0000256" key="4">
    <source>
        <dbReference type="ARBA" id="ARBA00023163"/>
    </source>
</evidence>
<name>A0A3P4B6J6_9BURK</name>
<dbReference type="Pfam" id="PF03466">
    <property type="entry name" value="LysR_substrate"/>
    <property type="match status" value="1"/>
</dbReference>
<dbReference type="PANTHER" id="PTHR30537:SF35">
    <property type="entry name" value="TRANSCRIPTIONAL REGULATORY PROTEIN"/>
    <property type="match status" value="1"/>
</dbReference>
<dbReference type="AlphaFoldDB" id="A0A3P4B6J6"/>
<dbReference type="FunFam" id="1.10.10.10:FF:000001">
    <property type="entry name" value="LysR family transcriptional regulator"/>
    <property type="match status" value="1"/>
</dbReference>
<dbReference type="InterPro" id="IPR000847">
    <property type="entry name" value="LysR_HTH_N"/>
</dbReference>
<reference evidence="6 7" key="1">
    <citation type="submission" date="2018-10" db="EMBL/GenBank/DDBJ databases">
        <authorList>
            <person name="Criscuolo A."/>
        </authorList>
    </citation>
    <scope>NUCLEOTIDE SEQUENCE [LARGE SCALE GENOMIC DNA]</scope>
    <source>
        <strain evidence="6">DnA1</strain>
    </source>
</reference>
<dbReference type="Proteomes" id="UP000277294">
    <property type="component" value="Unassembled WGS sequence"/>
</dbReference>
<dbReference type="PANTHER" id="PTHR30537">
    <property type="entry name" value="HTH-TYPE TRANSCRIPTIONAL REGULATOR"/>
    <property type="match status" value="1"/>
</dbReference>
<dbReference type="Gene3D" id="1.10.10.10">
    <property type="entry name" value="Winged helix-like DNA-binding domain superfamily/Winged helix DNA-binding domain"/>
    <property type="match status" value="1"/>
</dbReference>
<evidence type="ECO:0000256" key="3">
    <source>
        <dbReference type="ARBA" id="ARBA00023125"/>
    </source>
</evidence>
<dbReference type="InterPro" id="IPR036388">
    <property type="entry name" value="WH-like_DNA-bd_sf"/>
</dbReference>
<dbReference type="SUPFAM" id="SSF46785">
    <property type="entry name" value="Winged helix' DNA-binding domain"/>
    <property type="match status" value="1"/>
</dbReference>
<dbReference type="InterPro" id="IPR036390">
    <property type="entry name" value="WH_DNA-bd_sf"/>
</dbReference>
<proteinExistence type="inferred from homology"/>
<feature type="domain" description="HTH lysR-type" evidence="5">
    <location>
        <begin position="1"/>
        <end position="59"/>
    </location>
</feature>
<comment type="similarity">
    <text evidence="1">Belongs to the LysR transcriptional regulatory family.</text>
</comment>
<dbReference type="CDD" id="cd08422">
    <property type="entry name" value="PBP2_CrgA_like"/>
    <property type="match status" value="1"/>
</dbReference>
<keyword evidence="4" id="KW-0804">Transcription</keyword>
<gene>
    <name evidence="6" type="primary">dmlR_20</name>
    <name evidence="6" type="ORF">PIGHUM_04004</name>
</gene>
<dbReference type="Pfam" id="PF00126">
    <property type="entry name" value="HTH_1"/>
    <property type="match status" value="1"/>
</dbReference>
<evidence type="ECO:0000313" key="6">
    <source>
        <dbReference type="EMBL" id="VCU71913.1"/>
    </source>
</evidence>
<organism evidence="6 7">
    <name type="scientific">Pigmentiphaga humi</name>
    <dbReference type="NCBI Taxonomy" id="2478468"/>
    <lineage>
        <taxon>Bacteria</taxon>
        <taxon>Pseudomonadati</taxon>
        <taxon>Pseudomonadota</taxon>
        <taxon>Betaproteobacteria</taxon>
        <taxon>Burkholderiales</taxon>
        <taxon>Alcaligenaceae</taxon>
        <taxon>Pigmentiphaga</taxon>
    </lineage>
</organism>
<dbReference type="GO" id="GO:0006351">
    <property type="term" value="P:DNA-templated transcription"/>
    <property type="evidence" value="ECO:0007669"/>
    <property type="project" value="TreeGrafter"/>
</dbReference>
<dbReference type="SUPFAM" id="SSF53850">
    <property type="entry name" value="Periplasmic binding protein-like II"/>
    <property type="match status" value="1"/>
</dbReference>
<dbReference type="GO" id="GO:0043565">
    <property type="term" value="F:sequence-specific DNA binding"/>
    <property type="evidence" value="ECO:0007669"/>
    <property type="project" value="TreeGrafter"/>
</dbReference>
<protein>
    <submittedName>
        <fullName evidence="6">HTH-type transcriptional regulator DmlR</fullName>
    </submittedName>
</protein>
<evidence type="ECO:0000256" key="1">
    <source>
        <dbReference type="ARBA" id="ARBA00009437"/>
    </source>
</evidence>
<evidence type="ECO:0000313" key="7">
    <source>
        <dbReference type="Proteomes" id="UP000277294"/>
    </source>
</evidence>
<dbReference type="Gene3D" id="3.40.190.290">
    <property type="match status" value="1"/>
</dbReference>
<evidence type="ECO:0000256" key="2">
    <source>
        <dbReference type="ARBA" id="ARBA00023015"/>
    </source>
</evidence>
<dbReference type="PROSITE" id="PS50931">
    <property type="entry name" value="HTH_LYSR"/>
    <property type="match status" value="1"/>
</dbReference>